<comment type="caution">
    <text evidence="10">The sequence shown here is derived from an EMBL/GenBank/DDBJ whole genome shotgun (WGS) entry which is preliminary data.</text>
</comment>
<dbReference type="GO" id="GO:0043138">
    <property type="term" value="F:3'-5' DNA helicase activity"/>
    <property type="evidence" value="ECO:0007669"/>
    <property type="project" value="TreeGrafter"/>
</dbReference>
<gene>
    <name evidence="10" type="ORF">AKL21_08790</name>
</gene>
<dbReference type="GO" id="GO:0005524">
    <property type="term" value="F:ATP binding"/>
    <property type="evidence" value="ECO:0007669"/>
    <property type="project" value="UniProtKB-KW"/>
</dbReference>
<keyword evidence="2" id="KW-0378">Hydrolase</keyword>
<dbReference type="GO" id="GO:0030894">
    <property type="term" value="C:replisome"/>
    <property type="evidence" value="ECO:0007669"/>
    <property type="project" value="TreeGrafter"/>
</dbReference>
<dbReference type="SMART" id="SM00490">
    <property type="entry name" value="HELICc"/>
    <property type="match status" value="1"/>
</dbReference>
<evidence type="ECO:0000313" key="10">
    <source>
        <dbReference type="EMBL" id="PAB00578.1"/>
    </source>
</evidence>
<dbReference type="EMBL" id="LHUG01000006">
    <property type="protein sequence ID" value="PAB00578.1"/>
    <property type="molecule type" value="Genomic_DNA"/>
</dbReference>
<dbReference type="GO" id="GO:0006310">
    <property type="term" value="P:DNA recombination"/>
    <property type="evidence" value="ECO:0007669"/>
    <property type="project" value="InterPro"/>
</dbReference>
<proteinExistence type="predicted"/>
<dbReference type="PROSITE" id="PS00690">
    <property type="entry name" value="DEAH_ATP_HELICASE"/>
    <property type="match status" value="1"/>
</dbReference>
<dbReference type="InterPro" id="IPR004589">
    <property type="entry name" value="DNA_helicase_ATP-dep_RecQ"/>
</dbReference>
<dbReference type="GO" id="GO:0009378">
    <property type="term" value="F:four-way junction helicase activity"/>
    <property type="evidence" value="ECO:0007669"/>
    <property type="project" value="TreeGrafter"/>
</dbReference>
<dbReference type="GO" id="GO:0005737">
    <property type="term" value="C:cytoplasm"/>
    <property type="evidence" value="ECO:0007669"/>
    <property type="project" value="TreeGrafter"/>
</dbReference>
<dbReference type="FunFam" id="3.40.50.300:FF:001389">
    <property type="entry name" value="ATP-dependent DNA helicase RecQ"/>
    <property type="match status" value="1"/>
</dbReference>
<dbReference type="SUPFAM" id="SSF52540">
    <property type="entry name" value="P-loop containing nucleoside triphosphate hydrolases"/>
    <property type="match status" value="1"/>
</dbReference>
<feature type="domain" description="Helicase C-terminal" evidence="9">
    <location>
        <begin position="214"/>
        <end position="359"/>
    </location>
</feature>
<dbReference type="SMART" id="SM00487">
    <property type="entry name" value="DEXDc"/>
    <property type="match status" value="1"/>
</dbReference>
<dbReference type="Pfam" id="PF00270">
    <property type="entry name" value="DEAD"/>
    <property type="match status" value="1"/>
</dbReference>
<dbReference type="InterPro" id="IPR032284">
    <property type="entry name" value="RecQ_Zn-bd"/>
</dbReference>
<dbReference type="Pfam" id="PF16124">
    <property type="entry name" value="RecQ_Zn_bind"/>
    <property type="match status" value="1"/>
</dbReference>
<dbReference type="NCBIfam" id="TIGR00614">
    <property type="entry name" value="recQ_fam"/>
    <property type="match status" value="1"/>
</dbReference>
<dbReference type="GO" id="GO:0003677">
    <property type="term" value="F:DNA binding"/>
    <property type="evidence" value="ECO:0007669"/>
    <property type="project" value="UniProtKB-KW"/>
</dbReference>
<reference evidence="10 11" key="1">
    <citation type="submission" date="2015-08" db="EMBL/GenBank/DDBJ databases">
        <title>Enterococcus genome sequence.</title>
        <authorList>
            <person name="Acedo J.Z."/>
            <person name="Vederas J.C."/>
        </authorList>
    </citation>
    <scope>NUCLEOTIDE SEQUENCE [LARGE SCALE GENOMIC DNA]</scope>
    <source>
        <strain evidence="10 11">49</strain>
    </source>
</reference>
<dbReference type="PANTHER" id="PTHR13710:SF84">
    <property type="entry name" value="ATP-DEPENDENT DNA HELICASE RECS-RELATED"/>
    <property type="match status" value="1"/>
</dbReference>
<dbReference type="GO" id="GO:0006281">
    <property type="term" value="P:DNA repair"/>
    <property type="evidence" value="ECO:0007669"/>
    <property type="project" value="TreeGrafter"/>
</dbReference>
<keyword evidence="4" id="KW-0067">ATP-binding</keyword>
<protein>
    <recommendedName>
        <fullName evidence="6">ATP-dependent DNA helicase RecQ</fullName>
    </recommendedName>
    <alternativeName>
        <fullName evidence="7">DNA 3'-5' helicase RecQ</fullName>
    </alternativeName>
</protein>
<keyword evidence="11" id="KW-1185">Reference proteome</keyword>
<dbReference type="PROSITE" id="PS51194">
    <property type="entry name" value="HELICASE_CTER"/>
    <property type="match status" value="1"/>
</dbReference>
<dbReference type="GO" id="GO:0043590">
    <property type="term" value="C:bacterial nucleoid"/>
    <property type="evidence" value="ECO:0007669"/>
    <property type="project" value="TreeGrafter"/>
</dbReference>
<name>A0A267HST8_9ENTE</name>
<keyword evidence="3" id="KW-0347">Helicase</keyword>
<dbReference type="CDD" id="cd17920">
    <property type="entry name" value="DEXHc_RecQ"/>
    <property type="match status" value="1"/>
</dbReference>
<sequence length="462" mass="53257">MALEDSLKQYFGFNHFRSGQKEVIEALLLKKDVLGVLPTATGKSLCYQLPSYLTPGLTIVVSPLISLMEDQVSQLNHQSVQAVALNSQLTFSEKEFVLAHLSEYKFLFVSPEMLWQKKILHILKRQKIAFFVIDEAHCVSLWGIDFRPEYRQLGKVKNYLDNPTTLALTATATPFVQDDIAKLLLTKNYEKIQRSVDRKNIALFVRQTEDKFTTLTELLEKIGGPGIIYCATKKTVEALYHQLKNEYNIGYYHGGLDGSERSRLQLQFQSNQLDILVATNAFGMGIDKGDIRFVIHFDLPDSIENYVQEIGRAGRDGKKSQAILLYQKNDEKIHHYFKQMRQDERSGFQQLLAEKTNQAFSELQNKWFDLSQSIGKEEVLAAITVNEQVKSKKLNQMLAYINLTTCRREFILENFAEKIEIKPDDCCDNDGLDLKQSHVSFKHNQQRFSWQEIFLKLFKEND</sequence>
<dbReference type="PROSITE" id="PS51192">
    <property type="entry name" value="HELICASE_ATP_BIND_1"/>
    <property type="match status" value="1"/>
</dbReference>
<evidence type="ECO:0000256" key="3">
    <source>
        <dbReference type="ARBA" id="ARBA00022806"/>
    </source>
</evidence>
<dbReference type="PANTHER" id="PTHR13710">
    <property type="entry name" value="DNA HELICASE RECQ FAMILY MEMBER"/>
    <property type="match status" value="1"/>
</dbReference>
<organism evidence="10 11">
    <name type="scientific">Enterococcus canintestini</name>
    <dbReference type="NCBI Taxonomy" id="317010"/>
    <lineage>
        <taxon>Bacteria</taxon>
        <taxon>Bacillati</taxon>
        <taxon>Bacillota</taxon>
        <taxon>Bacilli</taxon>
        <taxon>Lactobacillales</taxon>
        <taxon>Enterococcaceae</taxon>
        <taxon>Enterococcus</taxon>
    </lineage>
</organism>
<evidence type="ECO:0000256" key="5">
    <source>
        <dbReference type="ARBA" id="ARBA00023125"/>
    </source>
</evidence>
<dbReference type="InterPro" id="IPR027417">
    <property type="entry name" value="P-loop_NTPase"/>
</dbReference>
<evidence type="ECO:0000256" key="6">
    <source>
        <dbReference type="ARBA" id="ARBA00044535"/>
    </source>
</evidence>
<evidence type="ECO:0000313" key="11">
    <source>
        <dbReference type="Proteomes" id="UP000216797"/>
    </source>
</evidence>
<evidence type="ECO:0000256" key="2">
    <source>
        <dbReference type="ARBA" id="ARBA00022801"/>
    </source>
</evidence>
<dbReference type="Proteomes" id="UP000216797">
    <property type="component" value="Unassembled WGS sequence"/>
</dbReference>
<evidence type="ECO:0000259" key="9">
    <source>
        <dbReference type="PROSITE" id="PS51194"/>
    </source>
</evidence>
<evidence type="ECO:0000256" key="7">
    <source>
        <dbReference type="ARBA" id="ARBA00044550"/>
    </source>
</evidence>
<accession>A0A267HST8</accession>
<dbReference type="InterPro" id="IPR002464">
    <property type="entry name" value="DNA/RNA_helicase_DEAH_CS"/>
</dbReference>
<dbReference type="RefSeq" id="WP_095006799.1">
    <property type="nucleotide sequence ID" value="NZ_LHUG01000006.1"/>
</dbReference>
<dbReference type="GO" id="GO:0016787">
    <property type="term" value="F:hydrolase activity"/>
    <property type="evidence" value="ECO:0007669"/>
    <property type="project" value="UniProtKB-KW"/>
</dbReference>
<dbReference type="AlphaFoldDB" id="A0A267HST8"/>
<keyword evidence="5" id="KW-0238">DNA-binding</keyword>
<dbReference type="InterPro" id="IPR014001">
    <property type="entry name" value="Helicase_ATP-bd"/>
</dbReference>
<dbReference type="Gene3D" id="3.40.50.300">
    <property type="entry name" value="P-loop containing nucleotide triphosphate hydrolases"/>
    <property type="match status" value="2"/>
</dbReference>
<evidence type="ECO:0000256" key="1">
    <source>
        <dbReference type="ARBA" id="ARBA00022741"/>
    </source>
</evidence>
<keyword evidence="1" id="KW-0547">Nucleotide-binding</keyword>
<feature type="domain" description="Helicase ATP-binding" evidence="8">
    <location>
        <begin position="24"/>
        <end position="190"/>
    </location>
</feature>
<evidence type="ECO:0000259" key="8">
    <source>
        <dbReference type="PROSITE" id="PS51192"/>
    </source>
</evidence>
<evidence type="ECO:0000256" key="4">
    <source>
        <dbReference type="ARBA" id="ARBA00022840"/>
    </source>
</evidence>
<dbReference type="InterPro" id="IPR001650">
    <property type="entry name" value="Helicase_C-like"/>
</dbReference>
<dbReference type="Pfam" id="PF00271">
    <property type="entry name" value="Helicase_C"/>
    <property type="match status" value="1"/>
</dbReference>
<dbReference type="InterPro" id="IPR011545">
    <property type="entry name" value="DEAD/DEAH_box_helicase_dom"/>
</dbReference>